<evidence type="ECO:0000256" key="4">
    <source>
        <dbReference type="ARBA" id="ARBA00023002"/>
    </source>
</evidence>
<keyword evidence="3 7" id="KW-0479">Metal-binding</keyword>
<comment type="cofactor">
    <cofactor evidence="7">
        <name>heme</name>
        <dbReference type="ChEBI" id="CHEBI:30413"/>
    </cofactor>
</comment>
<dbReference type="Gene3D" id="1.10.630.10">
    <property type="entry name" value="Cytochrome P450"/>
    <property type="match status" value="1"/>
</dbReference>
<keyword evidence="5 7" id="KW-0408">Iron</keyword>
<dbReference type="Proteomes" id="UP000309033">
    <property type="component" value="Unassembled WGS sequence"/>
</dbReference>
<keyword evidence="2 7" id="KW-0349">Heme</keyword>
<protein>
    <submittedName>
        <fullName evidence="9">Cytochrome P450</fullName>
    </submittedName>
</protein>
<evidence type="ECO:0000256" key="2">
    <source>
        <dbReference type="ARBA" id="ARBA00022617"/>
    </source>
</evidence>
<organism evidence="9 10">
    <name type="scientific">Microbispora triticiradicis</name>
    <dbReference type="NCBI Taxonomy" id="2200763"/>
    <lineage>
        <taxon>Bacteria</taxon>
        <taxon>Bacillati</taxon>
        <taxon>Actinomycetota</taxon>
        <taxon>Actinomycetes</taxon>
        <taxon>Streptosporangiales</taxon>
        <taxon>Streptosporangiaceae</taxon>
        <taxon>Microbispora</taxon>
    </lineage>
</organism>
<dbReference type="OrthoDB" id="3217230at2"/>
<evidence type="ECO:0000256" key="6">
    <source>
        <dbReference type="ARBA" id="ARBA00023033"/>
    </source>
</evidence>
<evidence type="ECO:0000313" key="9">
    <source>
        <dbReference type="EMBL" id="TLP66610.1"/>
    </source>
</evidence>
<evidence type="ECO:0000313" key="10">
    <source>
        <dbReference type="Proteomes" id="UP000309033"/>
    </source>
</evidence>
<dbReference type="AlphaFoldDB" id="A0A5R8ZLJ5"/>
<dbReference type="PRINTS" id="PR00463">
    <property type="entry name" value="EP450I"/>
</dbReference>
<dbReference type="PRINTS" id="PR00385">
    <property type="entry name" value="P450"/>
</dbReference>
<dbReference type="PANTHER" id="PTHR24291:SF50">
    <property type="entry name" value="BIFUNCTIONAL ALBAFLAVENONE MONOOXYGENASE_TERPENE SYNTHASE"/>
    <property type="match status" value="1"/>
</dbReference>
<dbReference type="InterPro" id="IPR050196">
    <property type="entry name" value="Cytochrome_P450_Monoox"/>
</dbReference>
<evidence type="ECO:0000256" key="7">
    <source>
        <dbReference type="PIRSR" id="PIRSR602401-1"/>
    </source>
</evidence>
<dbReference type="SUPFAM" id="SSF48264">
    <property type="entry name" value="Cytochrome P450"/>
    <property type="match status" value="1"/>
</dbReference>
<dbReference type="PROSITE" id="PS00086">
    <property type="entry name" value="CYTOCHROME_P450"/>
    <property type="match status" value="1"/>
</dbReference>
<proteinExistence type="inferred from homology"/>
<evidence type="ECO:0000256" key="5">
    <source>
        <dbReference type="ARBA" id="ARBA00023004"/>
    </source>
</evidence>
<comment type="similarity">
    <text evidence="1 8">Belongs to the cytochrome P450 family.</text>
</comment>
<keyword evidence="4 8" id="KW-0560">Oxidoreductase</keyword>
<dbReference type="InterPro" id="IPR001128">
    <property type="entry name" value="Cyt_P450"/>
</dbReference>
<name>A0A5R8ZLJ5_9ACTN</name>
<dbReference type="Pfam" id="PF00067">
    <property type="entry name" value="p450"/>
    <property type="match status" value="1"/>
</dbReference>
<dbReference type="GO" id="GO:0020037">
    <property type="term" value="F:heme binding"/>
    <property type="evidence" value="ECO:0007669"/>
    <property type="project" value="InterPro"/>
</dbReference>
<dbReference type="GO" id="GO:0016705">
    <property type="term" value="F:oxidoreductase activity, acting on paired donors, with incorporation or reduction of molecular oxygen"/>
    <property type="evidence" value="ECO:0007669"/>
    <property type="project" value="InterPro"/>
</dbReference>
<sequence length="456" mass="51338">MTTAADRTAIAPVLDGPRGLPLLGSLPEFARDPLAFLSRLASYPADQVRWRLGPAPVVFLNNPEMIHEVLAAREFTFRKPDLGYAFRHLLGDGFITSRGPEWRRKRGMVQPAVRPRQVRAYAEIMSAAAQELASQWAPGRRVDVTAEMLALSQRITVRTIFGTDSGVREEVIADSMLIAQHQIGVEFRGLGPMMPDWMRTPGRRRLKRAVDVLDTEVRRLVALRRESPTERDDLLTRLLAARDAAGAHLTDKEIRDECVTMYVGAHETTGTALTWVWYLLSRHPRVRERLTDELRRVLNGRVPGYEDYARLPYCEQIVKEALRMRPPVWMIYALADEGATLAGRPVRKGTQVWMSPWATHFDPRWFGNPQEFSPERWARDASTAGTVTENAWFPFGGGTRVCIGVRFAMVASVLVLATIAQRFHLEVEPGEFAPKIGLTLQPEGTMHASLRPVTTD</sequence>
<keyword evidence="10" id="KW-1185">Reference proteome</keyword>
<dbReference type="PANTHER" id="PTHR24291">
    <property type="entry name" value="CYTOCHROME P450 FAMILY 4"/>
    <property type="match status" value="1"/>
</dbReference>
<dbReference type="InterPro" id="IPR017972">
    <property type="entry name" value="Cyt_P450_CS"/>
</dbReference>
<reference evidence="9" key="1">
    <citation type="submission" date="2019-05" db="EMBL/GenBank/DDBJ databases">
        <title>Isolation, diversity and antifungal activity of Actinobacteria from wheat.</title>
        <authorList>
            <person name="Yu B."/>
        </authorList>
    </citation>
    <scope>NUCLEOTIDE SEQUENCE [LARGE SCALE GENOMIC DNA]</scope>
    <source>
        <strain evidence="9">NEAU-HEGS1-5</strain>
    </source>
</reference>
<evidence type="ECO:0000256" key="3">
    <source>
        <dbReference type="ARBA" id="ARBA00022723"/>
    </source>
</evidence>
<gene>
    <name evidence="9" type="ORF">FED44_03915</name>
</gene>
<accession>A0A5R8ZLJ5</accession>
<feature type="binding site" description="axial binding residue" evidence="7">
    <location>
        <position position="402"/>
    </location>
    <ligand>
        <name>heme</name>
        <dbReference type="ChEBI" id="CHEBI:30413"/>
    </ligand>
    <ligandPart>
        <name>Fe</name>
        <dbReference type="ChEBI" id="CHEBI:18248"/>
    </ligandPart>
</feature>
<keyword evidence="6 8" id="KW-0503">Monooxygenase</keyword>
<comment type="caution">
    <text evidence="9">The sequence shown here is derived from an EMBL/GenBank/DDBJ whole genome shotgun (WGS) entry which is preliminary data.</text>
</comment>
<dbReference type="InterPro" id="IPR002401">
    <property type="entry name" value="Cyt_P450_E_grp-I"/>
</dbReference>
<evidence type="ECO:0000256" key="8">
    <source>
        <dbReference type="RuleBase" id="RU000461"/>
    </source>
</evidence>
<dbReference type="EMBL" id="VANP01000001">
    <property type="protein sequence ID" value="TLP66610.1"/>
    <property type="molecule type" value="Genomic_DNA"/>
</dbReference>
<dbReference type="InterPro" id="IPR036396">
    <property type="entry name" value="Cyt_P450_sf"/>
</dbReference>
<evidence type="ECO:0000256" key="1">
    <source>
        <dbReference type="ARBA" id="ARBA00010617"/>
    </source>
</evidence>
<dbReference type="GO" id="GO:0004497">
    <property type="term" value="F:monooxygenase activity"/>
    <property type="evidence" value="ECO:0007669"/>
    <property type="project" value="UniProtKB-KW"/>
</dbReference>
<dbReference type="GO" id="GO:0005506">
    <property type="term" value="F:iron ion binding"/>
    <property type="evidence" value="ECO:0007669"/>
    <property type="project" value="InterPro"/>
</dbReference>